<feature type="domain" description="Helicase ATP-binding" evidence="5">
    <location>
        <begin position="84"/>
        <end position="389"/>
    </location>
</feature>
<dbReference type="PANTHER" id="PTHR47957:SF3">
    <property type="entry name" value="ATP-DEPENDENT HELICASE HRQ1"/>
    <property type="match status" value="1"/>
</dbReference>
<dbReference type="EMBL" id="PIPX01000002">
    <property type="protein sequence ID" value="RUO53489.1"/>
    <property type="molecule type" value="Genomic_DNA"/>
</dbReference>
<evidence type="ECO:0000259" key="5">
    <source>
        <dbReference type="PROSITE" id="PS51193"/>
    </source>
</evidence>
<accession>A0A432XXQ2</accession>
<dbReference type="InterPro" id="IPR014013">
    <property type="entry name" value="Helic_SF1/SF2_ATP-bd_DinG/Rad3"/>
</dbReference>
<dbReference type="OrthoDB" id="9815222at2"/>
<feature type="domain" description="Helicase C-terminal" evidence="6">
    <location>
        <begin position="1027"/>
        <end position="1231"/>
    </location>
</feature>
<reference evidence="8" key="1">
    <citation type="journal article" date="2018" name="Front. Microbiol.">
        <title>Genome-Based Analysis Reveals the Taxonomy and Diversity of the Family Idiomarinaceae.</title>
        <authorList>
            <person name="Liu Y."/>
            <person name="Lai Q."/>
            <person name="Shao Z."/>
        </authorList>
    </citation>
    <scope>NUCLEOTIDE SEQUENCE [LARGE SCALE GENOMIC DNA]</scope>
    <source>
        <strain evidence="8">PO-M2</strain>
    </source>
</reference>
<dbReference type="GO" id="GO:0006289">
    <property type="term" value="P:nucleotide-excision repair"/>
    <property type="evidence" value="ECO:0007669"/>
    <property type="project" value="TreeGrafter"/>
</dbReference>
<comment type="caution">
    <text evidence="7">The sequence shown here is derived from an EMBL/GenBank/DDBJ whole genome shotgun (WGS) entry which is preliminary data.</text>
</comment>
<dbReference type="GO" id="GO:0016787">
    <property type="term" value="F:hydrolase activity"/>
    <property type="evidence" value="ECO:0007669"/>
    <property type="project" value="UniProtKB-KW"/>
</dbReference>
<gene>
    <name evidence="7" type="ORF">CWI70_09910</name>
</gene>
<evidence type="ECO:0000313" key="7">
    <source>
        <dbReference type="EMBL" id="RUO53489.1"/>
    </source>
</evidence>
<evidence type="ECO:0000259" key="6">
    <source>
        <dbReference type="PROSITE" id="PS51194"/>
    </source>
</evidence>
<dbReference type="PANTHER" id="PTHR47957">
    <property type="entry name" value="ATP-DEPENDENT HELICASE HRQ1"/>
    <property type="match status" value="1"/>
</dbReference>
<name>A0A432XXQ2_9GAMM</name>
<dbReference type="PROSITE" id="PS51193">
    <property type="entry name" value="HELICASE_ATP_BIND_2"/>
    <property type="match status" value="1"/>
</dbReference>
<evidence type="ECO:0008006" key="9">
    <source>
        <dbReference type="Google" id="ProtNLM"/>
    </source>
</evidence>
<dbReference type="InterPro" id="IPR018973">
    <property type="entry name" value="MZB"/>
</dbReference>
<dbReference type="GO" id="GO:0003676">
    <property type="term" value="F:nucleic acid binding"/>
    <property type="evidence" value="ECO:0007669"/>
    <property type="project" value="InterPro"/>
</dbReference>
<keyword evidence="3" id="KW-0067">ATP-binding</keyword>
<dbReference type="InterPro" id="IPR014001">
    <property type="entry name" value="Helicase_ATP-bd"/>
</dbReference>
<keyword evidence="8" id="KW-1185">Reference proteome</keyword>
<dbReference type="Pfam" id="PF09369">
    <property type="entry name" value="MZB"/>
    <property type="match status" value="1"/>
</dbReference>
<sequence length="1793" mass="201594">MNEKTPIDVLSYIKDAYHKYYNTAFRMKDSEVMNEREKLLESPGMTAQDLLIEAVFAYPSVCSISDVVREVGLSEDVAILLARMLFDAEPEFKLRLHQKQSVVTSLAENNALTRNVVVTSGTGSGKTESFLAPIFARLISERIDYPHSPINRWWRENWSEETEWSGLRAKNSCIQPAVRALILYPTNALVEDQVSRIRKAAIRGLEETGSPVFYFGRYTGATLGGTAMPPTKLTKRHSKVVEEVAKEIRTIEHEANNLAQTNLDVRSQFPSPDCGEMLTRWEMIETPPDILITNVSMLNVMLMRDIEDPIFEQTKAWLSESEDHHFSLIIDELHGYRGTQGTEVSLVIRNLLSRLGLKPDSPQLRCIGTSASLDGNEGLEFLEQFFGVSKNSFDVFEGRPRKPNISLPLNQDRVLALSADVLNGDELAIKRCISDFSPRDAIGTACLLAGKMPDGRVIPSRLSEIGYHLFGENYDERALATLLTAGNNEVVNNYEEPQPAFRAHMFLRQIQGVWACSNPDCDQVDADFNFPSRRIGKLFKTPLLKCGCGGQVLELLYCDDCGESFLGGYVTTMPKDFPDEDGIYLESGQSELSIGQPQLVYQRKYEHYAWYWPKEPARKIEPWKHKGSTFEFVGADFDPMLGRLSRQKPGDSRSGTMYISNAPTGSIAALPEKCPCCMSSRFQKELDNFFSSNVNSPIRGLRTGLNVTTQLIADRAVSKLGGNGSAAQMITFTDSRDDAADVAAELELNHYRDVLRQTLYKVISGRDTYSAQQIEELFYRLDSLTPREQSFLSELKESSPEAFFAFKNKARQVADESELEVIKEYSHSELSQGIISWSSLMRRVEKELVALGINPAGPLHSLQGQKDQPWWRYFKPSVQGDWQPLPDIVANEQRNRLRGVMAKNITEAIFDGGGRDLESMGIAYVEPILDANRLAPLPKAEALGVAANTVRLLGRAGYYEEGRTRASSRAPAIVKEYLKKIAPSVGLSGEELSDLVGEALKSSKIINTNWLLMISSSVQLPMRIHFSNKQQLMKCSSCSSLSLNKPYSVCVSAFCDSKEYEVANDQVDSYYKWVAQEVSHKLRVEELTGQTKPLEEQRRRQRHFKKAFINDECETTQSIDVLSVTTTMEVGVDIGSLQIVMMANMPPQRFNYQQRVGRAGRAGQTFSYALTICKGSSHDDYYFNHPERITGDTPPQPYLDLNRIEIVRRVVIAEVLRRAFNALPSPPLRRSSSTHGAFGKTEEWESCYKLDVQSWINNTTEVENICDDLTSYTLLTEDEKRSIVAFCRDKLCELVSNVVKDSSLIQDELSERLATAGVLPMFGFPTRVRSLFTGYPKSGRDPVISDRPIDHAVWSFSPGSELPKDKQIHTAVGLGLLKQNYKGFYWDDDPLGDPVIVSKCADPGCNSVQLGLHDECWVCKLPTEEFKLFQPKGFVSASYPSDHHGQRQRGGSLPPPKLAFQPNFAEGLGFNAVKVALTNDKPISLINDNRGHMFEFYKSYGKAIVKDEFLYKDHRRLKDLDIDGEPFEVGAIGVVFKTDILSVLIDSAEGIGNRGVIDIEQPSARIAIASFAEFLRMAVSTYLDIDPSELRVGRGVFRTPQCSTELIFLADTLENGAGYAARMFSEDRLKDALEAHYKLRQSAWESDEHSSCDQSCQDCLRNYGNRMEHHLLDWRLALDITELVLGRRLDLYRWLSRADTLLNSFVGICKKVGINLSVEQAGDLRAIVTDRRLALILCHPLWHIREGLATDLQIEAKIELKSKYGSELKVDFVDFRDFAKYPAKYILRVGDYS</sequence>
<dbReference type="GO" id="GO:0005524">
    <property type="term" value="F:ATP binding"/>
    <property type="evidence" value="ECO:0007669"/>
    <property type="project" value="UniProtKB-KW"/>
</dbReference>
<dbReference type="Pfam" id="PF00271">
    <property type="entry name" value="Helicase_C"/>
    <property type="match status" value="1"/>
</dbReference>
<keyword evidence="2" id="KW-0378">Hydrolase</keyword>
<dbReference type="InterPro" id="IPR027417">
    <property type="entry name" value="P-loop_NTPase"/>
</dbReference>
<keyword evidence="1" id="KW-0547">Nucleotide-binding</keyword>
<dbReference type="InterPro" id="IPR011545">
    <property type="entry name" value="DEAD/DEAH_box_helicase_dom"/>
</dbReference>
<dbReference type="PROSITE" id="PS51194">
    <property type="entry name" value="HELICASE_CTER"/>
    <property type="match status" value="1"/>
</dbReference>
<dbReference type="GO" id="GO:0043138">
    <property type="term" value="F:3'-5' DNA helicase activity"/>
    <property type="evidence" value="ECO:0007669"/>
    <property type="project" value="TreeGrafter"/>
</dbReference>
<dbReference type="GO" id="GO:0036297">
    <property type="term" value="P:interstrand cross-link repair"/>
    <property type="evidence" value="ECO:0007669"/>
    <property type="project" value="TreeGrafter"/>
</dbReference>
<dbReference type="RefSeq" id="WP_126773278.1">
    <property type="nucleotide sequence ID" value="NZ_PIPX01000002.1"/>
</dbReference>
<evidence type="ECO:0000259" key="4">
    <source>
        <dbReference type="PROSITE" id="PS51192"/>
    </source>
</evidence>
<dbReference type="SMART" id="SM00490">
    <property type="entry name" value="HELICc"/>
    <property type="match status" value="1"/>
</dbReference>
<dbReference type="Proteomes" id="UP000287649">
    <property type="component" value="Unassembled WGS sequence"/>
</dbReference>
<evidence type="ECO:0000256" key="3">
    <source>
        <dbReference type="ARBA" id="ARBA00022840"/>
    </source>
</evidence>
<dbReference type="SUPFAM" id="SSF52540">
    <property type="entry name" value="P-loop containing nucleoside triphosphate hydrolases"/>
    <property type="match status" value="2"/>
</dbReference>
<evidence type="ECO:0000256" key="2">
    <source>
        <dbReference type="ARBA" id="ARBA00022801"/>
    </source>
</evidence>
<dbReference type="Pfam" id="PF00270">
    <property type="entry name" value="DEAD"/>
    <property type="match status" value="1"/>
</dbReference>
<organism evidence="7 8">
    <name type="scientific">Pseudidiomarina homiensis</name>
    <dbReference type="NCBI Taxonomy" id="364198"/>
    <lineage>
        <taxon>Bacteria</taxon>
        <taxon>Pseudomonadati</taxon>
        <taxon>Pseudomonadota</taxon>
        <taxon>Gammaproteobacteria</taxon>
        <taxon>Alteromonadales</taxon>
        <taxon>Idiomarinaceae</taxon>
        <taxon>Pseudidiomarina</taxon>
    </lineage>
</organism>
<proteinExistence type="predicted"/>
<feature type="domain" description="Helicase ATP-binding" evidence="4">
    <location>
        <begin position="107"/>
        <end position="391"/>
    </location>
</feature>
<dbReference type="SMART" id="SM00487">
    <property type="entry name" value="DEXDc"/>
    <property type="match status" value="1"/>
</dbReference>
<evidence type="ECO:0000313" key="8">
    <source>
        <dbReference type="Proteomes" id="UP000287649"/>
    </source>
</evidence>
<protein>
    <recommendedName>
        <fullName evidence="9">DEAD/DEAH box helicase</fullName>
    </recommendedName>
</protein>
<evidence type="ECO:0000256" key="1">
    <source>
        <dbReference type="ARBA" id="ARBA00022741"/>
    </source>
</evidence>
<dbReference type="InterPro" id="IPR001650">
    <property type="entry name" value="Helicase_C-like"/>
</dbReference>
<dbReference type="Gene3D" id="3.40.50.300">
    <property type="entry name" value="P-loop containing nucleotide triphosphate hydrolases"/>
    <property type="match status" value="2"/>
</dbReference>
<dbReference type="PROSITE" id="PS51192">
    <property type="entry name" value="HELICASE_ATP_BIND_1"/>
    <property type="match status" value="1"/>
</dbReference>